<sequence>MGIEVKKETQETINAKNQVEKNLQILKERLEQTKKWFDYKVTSDKKFRLIYNWHELKIDIKSGEHLLETAKLTKDILDDYKKQWFTGKFPKFYEKRGLDWFNTDLNVDNNIIFGDYNVSQWDWISKKMWSNLNATNEHFARNVRMKMSYNTKALAAFLNVIVKDFK</sequence>
<evidence type="ECO:0000313" key="2">
    <source>
        <dbReference type="EMBL" id="EKE27499.1"/>
    </source>
</evidence>
<proteinExistence type="predicted"/>
<dbReference type="AlphaFoldDB" id="K2GBD7"/>
<accession>K2GBD7</accession>
<feature type="coiled-coil region" evidence="1">
    <location>
        <begin position="9"/>
        <end position="36"/>
    </location>
</feature>
<protein>
    <submittedName>
        <fullName evidence="2">Uncharacterized protein</fullName>
    </submittedName>
</protein>
<comment type="caution">
    <text evidence="2">The sequence shown here is derived from an EMBL/GenBank/DDBJ whole genome shotgun (WGS) entry which is preliminary data.</text>
</comment>
<organism evidence="2">
    <name type="scientific">uncultured bacterium</name>
    <name type="common">gcode 4</name>
    <dbReference type="NCBI Taxonomy" id="1234023"/>
    <lineage>
        <taxon>Bacteria</taxon>
        <taxon>environmental samples</taxon>
    </lineage>
</organism>
<name>K2GBD7_9BACT</name>
<reference evidence="2" key="1">
    <citation type="journal article" date="2012" name="Science">
        <title>Fermentation, hydrogen, and sulfur metabolism in multiple uncultivated bacterial phyla.</title>
        <authorList>
            <person name="Wrighton K.C."/>
            <person name="Thomas B.C."/>
            <person name="Sharon I."/>
            <person name="Miller C.S."/>
            <person name="Castelle C.J."/>
            <person name="VerBerkmoes N.C."/>
            <person name="Wilkins M.J."/>
            <person name="Hettich R.L."/>
            <person name="Lipton M.S."/>
            <person name="Williams K.H."/>
            <person name="Long P.E."/>
            <person name="Banfield J.F."/>
        </authorList>
    </citation>
    <scope>NUCLEOTIDE SEQUENCE [LARGE SCALE GENOMIC DNA]</scope>
</reference>
<evidence type="ECO:0000256" key="1">
    <source>
        <dbReference type="SAM" id="Coils"/>
    </source>
</evidence>
<dbReference type="EMBL" id="AMFJ01000472">
    <property type="protein sequence ID" value="EKE27499.1"/>
    <property type="molecule type" value="Genomic_DNA"/>
</dbReference>
<keyword evidence="1" id="KW-0175">Coiled coil</keyword>
<gene>
    <name evidence="2" type="ORF">ACD_3C00198G0013</name>
</gene>